<keyword evidence="1" id="KW-1003">Cell membrane</keyword>
<feature type="transmembrane region" description="Helical" evidence="1">
    <location>
        <begin position="60"/>
        <end position="83"/>
    </location>
</feature>
<reference evidence="2" key="1">
    <citation type="journal article" date="2020" name="Biotechnol. Biofuels">
        <title>New insights from the biogas microbiome by comprehensive genome-resolved metagenomics of nearly 1600 species originating from multiple anaerobic digesters.</title>
        <authorList>
            <person name="Campanaro S."/>
            <person name="Treu L."/>
            <person name="Rodriguez-R L.M."/>
            <person name="Kovalovszki A."/>
            <person name="Ziels R.M."/>
            <person name="Maus I."/>
            <person name="Zhu X."/>
            <person name="Kougias P.G."/>
            <person name="Basile A."/>
            <person name="Luo G."/>
            <person name="Schluter A."/>
            <person name="Konstantinidis K.T."/>
            <person name="Angelidaki I."/>
        </authorList>
    </citation>
    <scope>NUCLEOTIDE SEQUENCE</scope>
    <source>
        <strain evidence="2">AS06rmzACSIP_7</strain>
    </source>
</reference>
<evidence type="ECO:0000313" key="2">
    <source>
        <dbReference type="EMBL" id="NLW36805.1"/>
    </source>
</evidence>
<dbReference type="AlphaFoldDB" id="A0A351U5H9"/>
<dbReference type="Proteomes" id="UP000777265">
    <property type="component" value="Unassembled WGS sequence"/>
</dbReference>
<keyword evidence="1" id="KW-0812">Transmembrane</keyword>
<gene>
    <name evidence="2" type="ORF">GXY80_15215</name>
</gene>
<sequence>MGLIFVGLYVACEIIANVTAGRPVSLFNIVVPSAVFIYTITFTLVDVIHEIYGKEGTRKVVYGAFLANIILAVYSYLVIHLPAPSFFTERKAYEIVFGSTPRIVAASLIAYLVSSLVDIEVYHLWKSRVQRAKWSRVLVSNSISTFVDSCAFITIAFMGVMPVIPLIVGQYTVKMGITILSLPLIYATGLKGSIAKHAGGVGL</sequence>
<proteinExistence type="inferred from homology"/>
<keyword evidence="1" id="KW-0813">Transport</keyword>
<feature type="transmembrane region" description="Helical" evidence="1">
    <location>
        <begin position="167"/>
        <end position="187"/>
    </location>
</feature>
<comment type="similarity">
    <text evidence="1">Belongs to the vitamin uptake transporter (VUT/ECF) (TC 2.A.88) family. Q precursor transporter subfamily.</text>
</comment>
<comment type="function">
    <text evidence="1">Involved in the import of queuosine (Q) precursors, required for Q precursor salvage.</text>
</comment>
<protein>
    <recommendedName>
        <fullName evidence="1">Probable queuosine precursor transporter</fullName>
        <shortName evidence="1">Q precursor transporter</shortName>
    </recommendedName>
</protein>
<dbReference type="PANTHER" id="PTHR34300:SF2">
    <property type="entry name" value="QUEUOSINE PRECURSOR TRANSPORTER-RELATED"/>
    <property type="match status" value="1"/>
</dbReference>
<reference evidence="2" key="2">
    <citation type="submission" date="2020-01" db="EMBL/GenBank/DDBJ databases">
        <authorList>
            <person name="Campanaro S."/>
        </authorList>
    </citation>
    <scope>NUCLEOTIDE SEQUENCE</scope>
    <source>
        <strain evidence="2">AS06rmzACSIP_7</strain>
    </source>
</reference>
<dbReference type="EMBL" id="JAAYEE010000297">
    <property type="protein sequence ID" value="NLW36805.1"/>
    <property type="molecule type" value="Genomic_DNA"/>
</dbReference>
<feature type="transmembrane region" description="Helical" evidence="1">
    <location>
        <begin position="103"/>
        <end position="125"/>
    </location>
</feature>
<dbReference type="NCBIfam" id="TIGR00697">
    <property type="entry name" value="queuosine precursor transporter"/>
    <property type="match status" value="1"/>
</dbReference>
<dbReference type="GO" id="GO:0022857">
    <property type="term" value="F:transmembrane transporter activity"/>
    <property type="evidence" value="ECO:0007669"/>
    <property type="project" value="UniProtKB-UniRule"/>
</dbReference>
<keyword evidence="1" id="KW-0472">Membrane</keyword>
<dbReference type="STRING" id="909663.GCA_000512235_00780"/>
<keyword evidence="1" id="KW-1133">Transmembrane helix</keyword>
<comment type="subcellular location">
    <subcellularLocation>
        <location evidence="1">Cell membrane</location>
        <topology evidence="1">Multi-pass membrane protein</topology>
    </subcellularLocation>
</comment>
<feature type="transmembrane region" description="Helical" evidence="1">
    <location>
        <begin position="137"/>
        <end position="161"/>
    </location>
</feature>
<organism evidence="2 3">
    <name type="scientific">Syntrophorhabdus aromaticivorans</name>
    <dbReference type="NCBI Taxonomy" id="328301"/>
    <lineage>
        <taxon>Bacteria</taxon>
        <taxon>Pseudomonadati</taxon>
        <taxon>Thermodesulfobacteriota</taxon>
        <taxon>Syntrophorhabdia</taxon>
        <taxon>Syntrophorhabdales</taxon>
        <taxon>Syntrophorhabdaceae</taxon>
        <taxon>Syntrophorhabdus</taxon>
    </lineage>
</organism>
<name>A0A351U5H9_9BACT</name>
<dbReference type="GO" id="GO:0005886">
    <property type="term" value="C:plasma membrane"/>
    <property type="evidence" value="ECO:0007669"/>
    <property type="project" value="UniProtKB-SubCell"/>
</dbReference>
<comment type="caution">
    <text evidence="2">The sequence shown here is derived from an EMBL/GenBank/DDBJ whole genome shotgun (WGS) entry which is preliminary data.</text>
</comment>
<dbReference type="InterPro" id="IPR003744">
    <property type="entry name" value="YhhQ"/>
</dbReference>
<dbReference type="HAMAP" id="MF_02088">
    <property type="entry name" value="Q_prec_transport"/>
    <property type="match status" value="1"/>
</dbReference>
<feature type="transmembrane region" description="Helical" evidence="1">
    <location>
        <begin position="26"/>
        <end position="48"/>
    </location>
</feature>
<evidence type="ECO:0000313" key="3">
    <source>
        <dbReference type="Proteomes" id="UP000777265"/>
    </source>
</evidence>
<evidence type="ECO:0000256" key="1">
    <source>
        <dbReference type="HAMAP-Rule" id="MF_02088"/>
    </source>
</evidence>
<dbReference type="Pfam" id="PF02592">
    <property type="entry name" value="Vut_1"/>
    <property type="match status" value="1"/>
</dbReference>
<accession>A0A351U5H9</accession>
<dbReference type="PANTHER" id="PTHR34300">
    <property type="entry name" value="QUEUOSINE PRECURSOR TRANSPORTER-RELATED"/>
    <property type="match status" value="1"/>
</dbReference>